<comment type="caution">
    <text evidence="2">The sequence shown here is derived from an EMBL/GenBank/DDBJ whole genome shotgun (WGS) entry which is preliminary data.</text>
</comment>
<protein>
    <submittedName>
        <fullName evidence="2">Uncharacterized protein</fullName>
    </submittedName>
</protein>
<reference evidence="2 3" key="1">
    <citation type="submission" date="2019-05" db="EMBL/GenBank/DDBJ databases">
        <title>Mikania micrantha, genome provides insights into the molecular mechanism of rapid growth.</title>
        <authorList>
            <person name="Liu B."/>
        </authorList>
    </citation>
    <scope>NUCLEOTIDE SEQUENCE [LARGE SCALE GENOMIC DNA]</scope>
    <source>
        <strain evidence="2">NLD-2019</strain>
        <tissue evidence="2">Leaf</tissue>
    </source>
</reference>
<name>A0A5N6NXU1_9ASTR</name>
<evidence type="ECO:0000313" key="3">
    <source>
        <dbReference type="Proteomes" id="UP000326396"/>
    </source>
</evidence>
<organism evidence="2 3">
    <name type="scientific">Mikania micrantha</name>
    <name type="common">bitter vine</name>
    <dbReference type="NCBI Taxonomy" id="192012"/>
    <lineage>
        <taxon>Eukaryota</taxon>
        <taxon>Viridiplantae</taxon>
        <taxon>Streptophyta</taxon>
        <taxon>Embryophyta</taxon>
        <taxon>Tracheophyta</taxon>
        <taxon>Spermatophyta</taxon>
        <taxon>Magnoliopsida</taxon>
        <taxon>eudicotyledons</taxon>
        <taxon>Gunneridae</taxon>
        <taxon>Pentapetalae</taxon>
        <taxon>asterids</taxon>
        <taxon>campanulids</taxon>
        <taxon>Asterales</taxon>
        <taxon>Asteraceae</taxon>
        <taxon>Asteroideae</taxon>
        <taxon>Heliantheae alliance</taxon>
        <taxon>Eupatorieae</taxon>
        <taxon>Mikania</taxon>
    </lineage>
</organism>
<dbReference type="EMBL" id="SZYD01000008">
    <property type="protein sequence ID" value="KAD5508095.1"/>
    <property type="molecule type" value="Genomic_DNA"/>
</dbReference>
<evidence type="ECO:0000256" key="1">
    <source>
        <dbReference type="SAM" id="MobiDB-lite"/>
    </source>
</evidence>
<feature type="region of interest" description="Disordered" evidence="1">
    <location>
        <begin position="73"/>
        <end position="101"/>
    </location>
</feature>
<dbReference type="AlphaFoldDB" id="A0A5N6NXU1"/>
<gene>
    <name evidence="2" type="ORF">E3N88_15798</name>
</gene>
<keyword evidence="3" id="KW-1185">Reference proteome</keyword>
<proteinExistence type="predicted"/>
<accession>A0A5N6NXU1</accession>
<sequence>MLTWFRKYNPTRNRLHRIAATDERKCQKKQQNRALLDGRKLRSGENDETVMNEALMTYARENEAFSHIVAWQDEEVEMDMPPPSPQHPPGRNNKGKRPQASFSTDYKETLETISESLQKFVDLYEQKQYNNDMKLLWTPIDQLTGHASEMDEKTNEQIMKRYNMD</sequence>
<evidence type="ECO:0000313" key="2">
    <source>
        <dbReference type="EMBL" id="KAD5508095.1"/>
    </source>
</evidence>
<dbReference type="Proteomes" id="UP000326396">
    <property type="component" value="Linkage Group LG16"/>
</dbReference>